<comment type="caution">
    <text evidence="3">The sequence shown here is derived from an EMBL/GenBank/DDBJ whole genome shotgun (WGS) entry which is preliminary data.</text>
</comment>
<protein>
    <recommendedName>
        <fullName evidence="2">CCHC-type domain-containing protein</fullName>
    </recommendedName>
</protein>
<dbReference type="OrthoDB" id="8027319at2759"/>
<evidence type="ECO:0000259" key="2">
    <source>
        <dbReference type="PROSITE" id="PS50158"/>
    </source>
</evidence>
<organism evidence="3 4">
    <name type="scientific">Asbolus verrucosus</name>
    <name type="common">Desert ironclad beetle</name>
    <dbReference type="NCBI Taxonomy" id="1661398"/>
    <lineage>
        <taxon>Eukaryota</taxon>
        <taxon>Metazoa</taxon>
        <taxon>Ecdysozoa</taxon>
        <taxon>Arthropoda</taxon>
        <taxon>Hexapoda</taxon>
        <taxon>Insecta</taxon>
        <taxon>Pterygota</taxon>
        <taxon>Neoptera</taxon>
        <taxon>Endopterygota</taxon>
        <taxon>Coleoptera</taxon>
        <taxon>Polyphaga</taxon>
        <taxon>Cucujiformia</taxon>
        <taxon>Tenebrionidae</taxon>
        <taxon>Pimeliinae</taxon>
        <taxon>Asbolus</taxon>
    </lineage>
</organism>
<dbReference type="Gene3D" id="4.10.60.10">
    <property type="entry name" value="Zinc finger, CCHC-type"/>
    <property type="match status" value="1"/>
</dbReference>
<evidence type="ECO:0000256" key="1">
    <source>
        <dbReference type="PROSITE-ProRule" id="PRU00047"/>
    </source>
</evidence>
<dbReference type="STRING" id="1661398.A0A482V825"/>
<dbReference type="GO" id="GO:0003676">
    <property type="term" value="F:nucleic acid binding"/>
    <property type="evidence" value="ECO:0007669"/>
    <property type="project" value="InterPro"/>
</dbReference>
<name>A0A482V825_ASBVE</name>
<evidence type="ECO:0000313" key="4">
    <source>
        <dbReference type="Proteomes" id="UP000292052"/>
    </source>
</evidence>
<dbReference type="InterPro" id="IPR001878">
    <property type="entry name" value="Znf_CCHC"/>
</dbReference>
<keyword evidence="1" id="KW-0863">Zinc-finger</keyword>
<dbReference type="AlphaFoldDB" id="A0A482V825"/>
<dbReference type="EMBL" id="QDEB01128817">
    <property type="protein sequence ID" value="RZB39373.1"/>
    <property type="molecule type" value="Genomic_DNA"/>
</dbReference>
<dbReference type="InterPro" id="IPR036875">
    <property type="entry name" value="Znf_CCHC_sf"/>
</dbReference>
<keyword evidence="1" id="KW-0479">Metal-binding</keyword>
<keyword evidence="4" id="KW-1185">Reference proteome</keyword>
<dbReference type="SUPFAM" id="SSF57756">
    <property type="entry name" value="Retrovirus zinc finger-like domains"/>
    <property type="match status" value="2"/>
</dbReference>
<accession>A0A482V825</accession>
<reference evidence="3 4" key="1">
    <citation type="submission" date="2017-03" db="EMBL/GenBank/DDBJ databases">
        <title>Genome of the blue death feigning beetle - Asbolus verrucosus.</title>
        <authorList>
            <person name="Rider S.D."/>
        </authorList>
    </citation>
    <scope>NUCLEOTIDE SEQUENCE [LARGE SCALE GENOMIC DNA]</scope>
    <source>
        <strain evidence="3">Butters</strain>
        <tissue evidence="3">Head and leg muscle</tissue>
    </source>
</reference>
<gene>
    <name evidence="3" type="ORF">BDFB_013902</name>
</gene>
<dbReference type="GO" id="GO:0008270">
    <property type="term" value="F:zinc ion binding"/>
    <property type="evidence" value="ECO:0007669"/>
    <property type="project" value="UniProtKB-KW"/>
</dbReference>
<dbReference type="Pfam" id="PF00098">
    <property type="entry name" value="zf-CCHC"/>
    <property type="match status" value="1"/>
</dbReference>
<dbReference type="Proteomes" id="UP000292052">
    <property type="component" value="Unassembled WGS sequence"/>
</dbReference>
<dbReference type="PROSITE" id="PS50158">
    <property type="entry name" value="ZF_CCHC"/>
    <property type="match status" value="1"/>
</dbReference>
<sequence length="216" mass="24613">MKSAVSTWKEALDALRHSYGENKQNFKIFKELFSKEQGDREPTDIFVNNCRALMSKLKGDYTKLLDVFKLDMVYGLLNLQIRKNIPRDKVTTFTALIAKARSAEENFLEKVEPRDNKQGNSGIKCRFCKNYGHIQRECKKFAASTNVKSTIEDKTWTPKAKQEQLTCYGCHTIGHISFQCPKLNAKGSDGNKDKHLGVLMTEENCDRPLLDVAIEA</sequence>
<proteinExistence type="predicted"/>
<feature type="domain" description="CCHC-type" evidence="2">
    <location>
        <begin position="167"/>
        <end position="182"/>
    </location>
</feature>
<keyword evidence="1" id="KW-0862">Zinc</keyword>
<evidence type="ECO:0000313" key="3">
    <source>
        <dbReference type="EMBL" id="RZB39373.1"/>
    </source>
</evidence>
<dbReference type="SMART" id="SM00343">
    <property type="entry name" value="ZnF_C2HC"/>
    <property type="match status" value="2"/>
</dbReference>